<dbReference type="InterPro" id="IPR038765">
    <property type="entry name" value="Papain-like_cys_pep_sf"/>
</dbReference>
<evidence type="ECO:0000259" key="1">
    <source>
        <dbReference type="SMART" id="SM00460"/>
    </source>
</evidence>
<dbReference type="EMBL" id="VOBR01000020">
    <property type="protein sequence ID" value="TWP48527.1"/>
    <property type="molecule type" value="Genomic_DNA"/>
</dbReference>
<proteinExistence type="predicted"/>
<feature type="domain" description="Transglutaminase-like" evidence="1">
    <location>
        <begin position="180"/>
        <end position="242"/>
    </location>
</feature>
<evidence type="ECO:0000313" key="2">
    <source>
        <dbReference type="EMBL" id="TWP48527.1"/>
    </source>
</evidence>
<dbReference type="Gene3D" id="3.10.620.30">
    <property type="match status" value="1"/>
</dbReference>
<dbReference type="Pfam" id="PF01841">
    <property type="entry name" value="Transglut_core"/>
    <property type="match status" value="1"/>
</dbReference>
<dbReference type="AlphaFoldDB" id="A0A563EMX3"/>
<dbReference type="OrthoDB" id="9804023at2"/>
<dbReference type="InterPro" id="IPR013589">
    <property type="entry name" value="Bac_transglu_N"/>
</dbReference>
<organism evidence="2 3">
    <name type="scientific">Lentzea tibetensis</name>
    <dbReference type="NCBI Taxonomy" id="2591470"/>
    <lineage>
        <taxon>Bacteria</taxon>
        <taxon>Bacillati</taxon>
        <taxon>Actinomycetota</taxon>
        <taxon>Actinomycetes</taxon>
        <taxon>Pseudonocardiales</taxon>
        <taxon>Pseudonocardiaceae</taxon>
        <taxon>Lentzea</taxon>
    </lineage>
</organism>
<reference evidence="2 3" key="1">
    <citation type="submission" date="2019-07" db="EMBL/GenBank/DDBJ databases">
        <title>Lentzea xizangensis sp. nov., isolated from Qinghai-Tibetan Plateau Soils.</title>
        <authorList>
            <person name="Huang J."/>
        </authorList>
    </citation>
    <scope>NUCLEOTIDE SEQUENCE [LARGE SCALE GENOMIC DNA]</scope>
    <source>
        <strain evidence="2 3">FXJ1.1311</strain>
    </source>
</reference>
<dbReference type="SUPFAM" id="SSF54001">
    <property type="entry name" value="Cysteine proteinases"/>
    <property type="match status" value="1"/>
</dbReference>
<protein>
    <submittedName>
        <fullName evidence="2">Transglutaminase family protein</fullName>
    </submittedName>
</protein>
<dbReference type="Pfam" id="PF08379">
    <property type="entry name" value="Bact_transglu_N"/>
    <property type="match status" value="1"/>
</dbReference>
<dbReference type="PANTHER" id="PTHR33490">
    <property type="entry name" value="BLR5614 PROTEIN-RELATED"/>
    <property type="match status" value="1"/>
</dbReference>
<dbReference type="PANTHER" id="PTHR33490:SF6">
    <property type="entry name" value="SLL1049 PROTEIN"/>
    <property type="match status" value="1"/>
</dbReference>
<name>A0A563EMX3_9PSEU</name>
<keyword evidence="3" id="KW-1185">Reference proteome</keyword>
<accession>A0A563EMX3</accession>
<dbReference type="InterPro" id="IPR002931">
    <property type="entry name" value="Transglutaminase-like"/>
</dbReference>
<sequence length="289" mass="31322">MLAQPLLDHRALDLNAAERVTYVLEQEFHYGYDEPIGALRHRLVVVPRERHGDQHRRAHRVAASGAQVRRRSRRDAHGNVVVQMRADRVEEGVRFSVAALLERVRADGPTVLAATALRDPRLLRPTRLTAPDDRLRDLAADLLRAGGTPLELAERICHVVHEAVRYEHDVTSVETTAAEALAGGRGVCQDSAHVMIALCRLAGVPARYVSGHLLGEGGTHGWVEVVVASGDAAVAVPFDPCNDRRAGAQYITVATGRDYADVPPTSGSYLGTPNSTLTTSRRVGVLEAA</sequence>
<dbReference type="SMART" id="SM00460">
    <property type="entry name" value="TGc"/>
    <property type="match status" value="1"/>
</dbReference>
<gene>
    <name evidence="2" type="ORF">FKR81_28090</name>
</gene>
<evidence type="ECO:0000313" key="3">
    <source>
        <dbReference type="Proteomes" id="UP000316639"/>
    </source>
</evidence>
<comment type="caution">
    <text evidence="2">The sequence shown here is derived from an EMBL/GenBank/DDBJ whole genome shotgun (WGS) entry which is preliminary data.</text>
</comment>
<dbReference type="Proteomes" id="UP000316639">
    <property type="component" value="Unassembled WGS sequence"/>
</dbReference>